<dbReference type="Pfam" id="PF13499">
    <property type="entry name" value="EF-hand_7"/>
    <property type="match status" value="1"/>
</dbReference>
<dbReference type="SUPFAM" id="SSF51905">
    <property type="entry name" value="FAD/NAD(P)-binding domain"/>
    <property type="match status" value="1"/>
</dbReference>
<comment type="similarity">
    <text evidence="4 13">Belongs to the FAD-dependent glycerol-3-phosphate dehydrogenase family.</text>
</comment>
<evidence type="ECO:0000256" key="5">
    <source>
        <dbReference type="ARBA" id="ARBA00022630"/>
    </source>
</evidence>
<evidence type="ECO:0000256" key="8">
    <source>
        <dbReference type="ARBA" id="ARBA00022827"/>
    </source>
</evidence>
<evidence type="ECO:0000313" key="15">
    <source>
        <dbReference type="EnsemblMetazoa" id="XP_022667545"/>
    </source>
</evidence>
<dbReference type="FunFam" id="1.10.8.870:FF:000001">
    <property type="entry name" value="Glycerol-3-phosphate dehydrogenase"/>
    <property type="match status" value="1"/>
</dbReference>
<dbReference type="InterPro" id="IPR011992">
    <property type="entry name" value="EF-hand-dom_pair"/>
</dbReference>
<dbReference type="InterPro" id="IPR018247">
    <property type="entry name" value="EF_Hand_1_Ca_BS"/>
</dbReference>
<dbReference type="Pfam" id="PF01266">
    <property type="entry name" value="DAO"/>
    <property type="match status" value="1"/>
</dbReference>
<dbReference type="InParanoid" id="A0A7M7MIL6"/>
<dbReference type="KEGG" id="vde:111253022"/>
<dbReference type="PANTHER" id="PTHR11985">
    <property type="entry name" value="GLYCEROL-3-PHOSPHATE DEHYDROGENASE"/>
    <property type="match status" value="1"/>
</dbReference>
<dbReference type="SUPFAM" id="SSF54373">
    <property type="entry name" value="FAD-linked reductases, C-terminal domain"/>
    <property type="match status" value="1"/>
</dbReference>
<dbReference type="Gene3D" id="3.30.9.10">
    <property type="entry name" value="D-Amino Acid Oxidase, subunit A, domain 2"/>
    <property type="match status" value="1"/>
</dbReference>
<evidence type="ECO:0000256" key="3">
    <source>
        <dbReference type="ARBA" id="ARBA00004745"/>
    </source>
</evidence>
<evidence type="ECO:0000256" key="11">
    <source>
        <dbReference type="ARBA" id="ARBA00023002"/>
    </source>
</evidence>
<dbReference type="PROSITE" id="PS50222">
    <property type="entry name" value="EF_HAND_2"/>
    <property type="match status" value="2"/>
</dbReference>
<proteinExistence type="inferred from homology"/>
<keyword evidence="10" id="KW-0809">Transit peptide</keyword>
<dbReference type="InterPro" id="IPR002048">
    <property type="entry name" value="EF_hand_dom"/>
</dbReference>
<dbReference type="GeneID" id="111253022"/>
<sequence>MMLGARVIAGAVGAGAVGYLSYNLLGEEGNLSVPGISTLYAASSLSTVPPRTTLSTRAQQIEALKKTKEYDVLVIGGGATGSGVALDAITRGLSTALVEADDFASGTSSRSTKLIHGGVRYLQKAVFNLDYEQYRMVKEALNERANLLRAAPHLADALPIMLPVYRWWQVPYYWVGIKCYDMVAGRQCLKKSYFLSRKRALELFPMLQEERLCGALVYYDGAHNDSRVCVSLALTAAKFGANVANHVRVLNLIKDKNGRTRGAVCRDEASGECFEVRAKCVVNATGPFTDNIRIMDEPNVKKICQPSSGVHVVLPSYYSPQNMGLLDPATSDGRVIFFLPWQGQTIAGTTDKPCELTHDPAPTEDDIQFILKEIRNYLSPEVHVRRGDVLSAWAGIRPLVLDLSKKVKGRKQSKAGKTESIARNHIISVSDSGLVTIAGGKWTTYREMAEQTVDECIKSRKPGEETLNPKYAFSQTDHVLLEGASGWSPIMYIRLVQDFGLDPEVAKHLASDYGDRAFSVAKLAALTGKRSPIVGRRLHEEFPYIEAEVRYAVLKEYAYTAVDVIARRLRLAFLHVQATQECLPRIVDIMAEELKWDNKRKKEEIEKATKFLNTQMGGAVNKESKEQRSTMSFTKKEMDEYIAKFMNIDRDRKGYITVMDLKRTLKESGEAQVSQEQLHEMLNEVDINKNGQIELGEYLELMSGLKTGKVTSSRLAKAVDRDYEKKLSVDRSGGGL</sequence>
<accession>A0A7M7MIL6</accession>
<evidence type="ECO:0000256" key="1">
    <source>
        <dbReference type="ARBA" id="ARBA00001974"/>
    </source>
</evidence>
<evidence type="ECO:0000256" key="2">
    <source>
        <dbReference type="ARBA" id="ARBA00004173"/>
    </source>
</evidence>
<keyword evidence="11 13" id="KW-0560">Oxidoreductase</keyword>
<dbReference type="Gene3D" id="1.10.238.10">
    <property type="entry name" value="EF-hand"/>
    <property type="match status" value="1"/>
</dbReference>
<dbReference type="EC" id="1.1.5.3" evidence="13"/>
<keyword evidence="6" id="KW-0479">Metal-binding</keyword>
<keyword evidence="7" id="KW-0677">Repeat</keyword>
<dbReference type="CDD" id="cd00051">
    <property type="entry name" value="EFh"/>
    <property type="match status" value="1"/>
</dbReference>
<dbReference type="InterPro" id="IPR038299">
    <property type="entry name" value="DAO_C_sf"/>
</dbReference>
<feature type="domain" description="EF-hand" evidence="14">
    <location>
        <begin position="673"/>
        <end position="708"/>
    </location>
</feature>
<dbReference type="InterPro" id="IPR000447">
    <property type="entry name" value="G3P_DH_FAD-dep"/>
</dbReference>
<evidence type="ECO:0000256" key="7">
    <source>
        <dbReference type="ARBA" id="ARBA00022737"/>
    </source>
</evidence>
<dbReference type="SUPFAM" id="SSF47473">
    <property type="entry name" value="EF-hand"/>
    <property type="match status" value="1"/>
</dbReference>
<dbReference type="FunFam" id="3.30.9.10:FF:000037">
    <property type="entry name" value="Glycerol-3-phosphate dehydrogenase"/>
    <property type="match status" value="1"/>
</dbReference>
<keyword evidence="16" id="KW-1185">Reference proteome</keyword>
<comment type="pathway">
    <text evidence="3">Polyol metabolism; glycerol degradation.</text>
</comment>
<dbReference type="OrthoDB" id="264015at2759"/>
<evidence type="ECO:0000256" key="6">
    <source>
        <dbReference type="ARBA" id="ARBA00022723"/>
    </source>
</evidence>
<protein>
    <recommendedName>
        <fullName evidence="13">Glycerol-3-phosphate dehydrogenase</fullName>
        <ecNumber evidence="13">1.1.5.3</ecNumber>
    </recommendedName>
</protein>
<evidence type="ECO:0000256" key="12">
    <source>
        <dbReference type="ARBA" id="ARBA00023128"/>
    </source>
</evidence>
<dbReference type="OMA" id="PHIVKPM"/>
<dbReference type="InterPro" id="IPR006076">
    <property type="entry name" value="FAD-dep_OxRdtase"/>
</dbReference>
<dbReference type="InterPro" id="IPR036188">
    <property type="entry name" value="FAD/NAD-bd_sf"/>
</dbReference>
<dbReference type="PANTHER" id="PTHR11985:SF15">
    <property type="entry name" value="GLYCEROL-3-PHOSPHATE DEHYDROGENASE, MITOCHONDRIAL"/>
    <property type="match status" value="1"/>
</dbReference>
<dbReference type="PROSITE" id="PS00978">
    <property type="entry name" value="FAD_G3PDH_2"/>
    <property type="match status" value="1"/>
</dbReference>
<dbReference type="PROSITE" id="PS00977">
    <property type="entry name" value="FAD_G3PDH_1"/>
    <property type="match status" value="1"/>
</dbReference>
<keyword evidence="5 13" id="KW-0285">Flavoprotein</keyword>
<dbReference type="InterPro" id="IPR031656">
    <property type="entry name" value="DAO_C"/>
</dbReference>
<keyword evidence="9" id="KW-0106">Calcium</keyword>
<dbReference type="Proteomes" id="UP000594260">
    <property type="component" value="Unplaced"/>
</dbReference>
<dbReference type="SMART" id="SM00054">
    <property type="entry name" value="EFh"/>
    <property type="match status" value="2"/>
</dbReference>
<comment type="cofactor">
    <cofactor evidence="1 13">
        <name>FAD</name>
        <dbReference type="ChEBI" id="CHEBI:57692"/>
    </cofactor>
</comment>
<dbReference type="Pfam" id="PF16901">
    <property type="entry name" value="DAO_C"/>
    <property type="match status" value="1"/>
</dbReference>
<dbReference type="GO" id="GO:0006072">
    <property type="term" value="P:glycerol-3-phosphate metabolic process"/>
    <property type="evidence" value="ECO:0007669"/>
    <property type="project" value="UniProtKB-UniRule"/>
</dbReference>
<dbReference type="EnsemblMetazoa" id="XM_022811810">
    <property type="protein sequence ID" value="XP_022667545"/>
    <property type="gene ID" value="LOC111253022"/>
</dbReference>
<dbReference type="GO" id="GO:0004368">
    <property type="term" value="F:glycerol-3-phosphate dehydrogenase (quinone) activity"/>
    <property type="evidence" value="ECO:0007669"/>
    <property type="project" value="UniProtKB-EC"/>
</dbReference>
<evidence type="ECO:0000256" key="4">
    <source>
        <dbReference type="ARBA" id="ARBA00007330"/>
    </source>
</evidence>
<dbReference type="PRINTS" id="PR01001">
    <property type="entry name" value="FADG3PDH"/>
</dbReference>
<dbReference type="RefSeq" id="XP_022667545.1">
    <property type="nucleotide sequence ID" value="XM_022811810.1"/>
</dbReference>
<comment type="catalytic activity">
    <reaction evidence="13">
        <text>a quinone + sn-glycerol 3-phosphate = dihydroxyacetone phosphate + a quinol</text>
        <dbReference type="Rhea" id="RHEA:18977"/>
        <dbReference type="ChEBI" id="CHEBI:24646"/>
        <dbReference type="ChEBI" id="CHEBI:57597"/>
        <dbReference type="ChEBI" id="CHEBI:57642"/>
        <dbReference type="ChEBI" id="CHEBI:132124"/>
        <dbReference type="EC" id="1.1.5.3"/>
    </reaction>
</comment>
<keyword evidence="8" id="KW-0274">FAD</keyword>
<evidence type="ECO:0000259" key="14">
    <source>
        <dbReference type="PROSITE" id="PS50222"/>
    </source>
</evidence>
<dbReference type="AlphaFoldDB" id="A0A7M7MIL6"/>
<evidence type="ECO:0000256" key="10">
    <source>
        <dbReference type="ARBA" id="ARBA00022946"/>
    </source>
</evidence>
<keyword evidence="12" id="KW-0496">Mitochondrion</keyword>
<comment type="subcellular location">
    <subcellularLocation>
        <location evidence="2">Mitochondrion</location>
    </subcellularLocation>
</comment>
<dbReference type="FunCoup" id="A0A7M7MIL6">
    <property type="interactions" value="1315"/>
</dbReference>
<name>A0A7M7MIL6_VARDE</name>
<evidence type="ECO:0000256" key="9">
    <source>
        <dbReference type="ARBA" id="ARBA00022837"/>
    </source>
</evidence>
<evidence type="ECO:0000313" key="16">
    <source>
        <dbReference type="Proteomes" id="UP000594260"/>
    </source>
</evidence>
<organism evidence="15 16">
    <name type="scientific">Varroa destructor</name>
    <name type="common">Honeybee mite</name>
    <dbReference type="NCBI Taxonomy" id="109461"/>
    <lineage>
        <taxon>Eukaryota</taxon>
        <taxon>Metazoa</taxon>
        <taxon>Ecdysozoa</taxon>
        <taxon>Arthropoda</taxon>
        <taxon>Chelicerata</taxon>
        <taxon>Arachnida</taxon>
        <taxon>Acari</taxon>
        <taxon>Parasitiformes</taxon>
        <taxon>Mesostigmata</taxon>
        <taxon>Gamasina</taxon>
        <taxon>Dermanyssoidea</taxon>
        <taxon>Varroidae</taxon>
        <taxon>Varroa</taxon>
    </lineage>
</organism>
<dbReference type="GO" id="GO:0005739">
    <property type="term" value="C:mitochondrion"/>
    <property type="evidence" value="ECO:0007669"/>
    <property type="project" value="UniProtKB-SubCell"/>
</dbReference>
<dbReference type="CTD" id="47611"/>
<feature type="domain" description="EF-hand" evidence="14">
    <location>
        <begin position="636"/>
        <end position="671"/>
    </location>
</feature>
<dbReference type="GO" id="GO:0005509">
    <property type="term" value="F:calcium ion binding"/>
    <property type="evidence" value="ECO:0007669"/>
    <property type="project" value="InterPro"/>
</dbReference>
<evidence type="ECO:0000256" key="13">
    <source>
        <dbReference type="RuleBase" id="RU361217"/>
    </source>
</evidence>
<reference evidence="15" key="1">
    <citation type="submission" date="2021-01" db="UniProtKB">
        <authorList>
            <consortium name="EnsemblMetazoa"/>
        </authorList>
    </citation>
    <scope>IDENTIFICATION</scope>
</reference>
<dbReference type="Gene3D" id="1.10.8.870">
    <property type="entry name" value="Alpha-glycerophosphate oxidase, cap domain"/>
    <property type="match status" value="1"/>
</dbReference>
<dbReference type="PROSITE" id="PS00018">
    <property type="entry name" value="EF_HAND_1"/>
    <property type="match status" value="1"/>
</dbReference>
<dbReference type="Gene3D" id="3.50.50.60">
    <property type="entry name" value="FAD/NAD(P)-binding domain"/>
    <property type="match status" value="1"/>
</dbReference>